<organism evidence="1 2">
    <name type="scientific">Candolleomyces eurysporus</name>
    <dbReference type="NCBI Taxonomy" id="2828524"/>
    <lineage>
        <taxon>Eukaryota</taxon>
        <taxon>Fungi</taxon>
        <taxon>Dikarya</taxon>
        <taxon>Basidiomycota</taxon>
        <taxon>Agaricomycotina</taxon>
        <taxon>Agaricomycetes</taxon>
        <taxon>Agaricomycetidae</taxon>
        <taxon>Agaricales</taxon>
        <taxon>Agaricineae</taxon>
        <taxon>Psathyrellaceae</taxon>
        <taxon>Candolleomyces</taxon>
    </lineage>
</organism>
<dbReference type="AlphaFoldDB" id="A0A9W8JL39"/>
<dbReference type="Gene3D" id="3.80.10.10">
    <property type="entry name" value="Ribonuclease Inhibitor"/>
    <property type="match status" value="1"/>
</dbReference>
<keyword evidence="2" id="KW-1185">Reference proteome</keyword>
<evidence type="ECO:0000313" key="1">
    <source>
        <dbReference type="EMBL" id="KAJ2936049.1"/>
    </source>
</evidence>
<evidence type="ECO:0000313" key="2">
    <source>
        <dbReference type="Proteomes" id="UP001140091"/>
    </source>
</evidence>
<dbReference type="SUPFAM" id="SSF52047">
    <property type="entry name" value="RNI-like"/>
    <property type="match status" value="1"/>
</dbReference>
<name>A0A9W8JL39_9AGAR</name>
<dbReference type="EMBL" id="JANBPK010000193">
    <property type="protein sequence ID" value="KAJ2936049.1"/>
    <property type="molecule type" value="Genomic_DNA"/>
</dbReference>
<reference evidence="1" key="1">
    <citation type="submission" date="2022-06" db="EMBL/GenBank/DDBJ databases">
        <title>Genome Sequence of Candolleomyces eurysporus.</title>
        <authorList>
            <person name="Buettner E."/>
        </authorList>
    </citation>
    <scope>NUCLEOTIDE SEQUENCE</scope>
    <source>
        <strain evidence="1">VTCC 930004</strain>
    </source>
</reference>
<dbReference type="InterPro" id="IPR032675">
    <property type="entry name" value="LRR_dom_sf"/>
</dbReference>
<proteinExistence type="predicted"/>
<protein>
    <recommendedName>
        <fullName evidence="3">F-box protein</fullName>
    </recommendedName>
</protein>
<evidence type="ECO:0008006" key="3">
    <source>
        <dbReference type="Google" id="ProtNLM"/>
    </source>
</evidence>
<feature type="non-terminal residue" evidence="1">
    <location>
        <position position="447"/>
    </location>
</feature>
<gene>
    <name evidence="1" type="ORF">H1R20_g1046</name>
</gene>
<comment type="caution">
    <text evidence="1">The sequence shown here is derived from an EMBL/GenBank/DDBJ whole genome shotgun (WGS) entry which is preliminary data.</text>
</comment>
<dbReference type="Proteomes" id="UP001140091">
    <property type="component" value="Unassembled WGS sequence"/>
</dbReference>
<accession>A0A9W8JL39</accession>
<dbReference type="OrthoDB" id="2635672at2759"/>
<sequence length="447" mass="50239">MLLHFGRVERFITKLKAVNEVVLNFNSSEEVAYIFTEDNAIAWSEGLGSLLNTIVERGCSSLQVRGLLKIMDVYREVTVMSPRSQPPSLLSRLKNLFTSAEFAPTPSVLAGQTWKYERNPHTNWSFSAPKDILTEFSPQAIAHSSLTHLTIGTKSFLCPPLLQWTYSALSTSPITDLTIEDVDFFGATWSILSDLLPQAAPGLKGLKLRKCRGLSDKQVTQFIKGFPKLERLSLEQLSSPWTDGLNPFANSSNAVLPALARLTTLRGEAKWILPALTSYSASFPALQNLQIVFSRGVRRSWTIVGDSDVRALDDRCLLAELTKLGPNPKFSVDIELLAPEDIVSWMRQATEPITASGGTPEWMDCVSGIIVVVDKRLEWSHEWKVKDTIRQWYQQFPRLKKLIIKSMVNEGYVVRSVEQFCQLKMSKVVKGLEDFEVNGRRWELSAE</sequence>